<dbReference type="EMBL" id="JACGCM010001619">
    <property type="protein sequence ID" value="KAF6152640.1"/>
    <property type="molecule type" value="Genomic_DNA"/>
</dbReference>
<reference evidence="1 2" key="1">
    <citation type="journal article" date="2020" name="IScience">
        <title>Genome Sequencing of the Endangered Kingdonia uniflora (Circaeasteraceae, Ranunculales) Reveals Potential Mechanisms of Evolutionary Specialization.</title>
        <authorList>
            <person name="Sun Y."/>
            <person name="Deng T."/>
            <person name="Zhang A."/>
            <person name="Moore M.J."/>
            <person name="Landis J.B."/>
            <person name="Lin N."/>
            <person name="Zhang H."/>
            <person name="Zhang X."/>
            <person name="Huang J."/>
            <person name="Zhang X."/>
            <person name="Sun H."/>
            <person name="Wang H."/>
        </authorList>
    </citation>
    <scope>NUCLEOTIDE SEQUENCE [LARGE SCALE GENOMIC DNA]</scope>
    <source>
        <strain evidence="1">TB1705</strain>
        <tissue evidence="1">Leaf</tissue>
    </source>
</reference>
<evidence type="ECO:0000313" key="2">
    <source>
        <dbReference type="Proteomes" id="UP000541444"/>
    </source>
</evidence>
<keyword evidence="2" id="KW-1185">Reference proteome</keyword>
<accession>A0A7J7MCY1</accession>
<feature type="non-terminal residue" evidence="1">
    <location>
        <position position="84"/>
    </location>
</feature>
<evidence type="ECO:0000313" key="1">
    <source>
        <dbReference type="EMBL" id="KAF6152640.1"/>
    </source>
</evidence>
<comment type="caution">
    <text evidence="1">The sequence shown here is derived from an EMBL/GenBank/DDBJ whole genome shotgun (WGS) entry which is preliminary data.</text>
</comment>
<sequence length="84" mass="9637">LLVHPNLTTHLIHYRSLIGSSQFDHPSNTLQIAYWFIPIRPTHLIHYRSIIGSANSAKQITYYRSTIGLSNMTNTSTILYHILC</sequence>
<dbReference type="Proteomes" id="UP000541444">
    <property type="component" value="Unassembled WGS sequence"/>
</dbReference>
<name>A0A7J7MCY1_9MAGN</name>
<dbReference type="AlphaFoldDB" id="A0A7J7MCY1"/>
<organism evidence="1 2">
    <name type="scientific">Kingdonia uniflora</name>
    <dbReference type="NCBI Taxonomy" id="39325"/>
    <lineage>
        <taxon>Eukaryota</taxon>
        <taxon>Viridiplantae</taxon>
        <taxon>Streptophyta</taxon>
        <taxon>Embryophyta</taxon>
        <taxon>Tracheophyta</taxon>
        <taxon>Spermatophyta</taxon>
        <taxon>Magnoliopsida</taxon>
        <taxon>Ranunculales</taxon>
        <taxon>Circaeasteraceae</taxon>
        <taxon>Kingdonia</taxon>
    </lineage>
</organism>
<gene>
    <name evidence="1" type="ORF">GIB67_008077</name>
</gene>
<proteinExistence type="predicted"/>
<protein>
    <submittedName>
        <fullName evidence="1">Uncharacterized protein</fullName>
    </submittedName>
</protein>